<proteinExistence type="predicted"/>
<comment type="caution">
    <text evidence="2">The sequence shown here is derived from an EMBL/GenBank/DDBJ whole genome shotgun (WGS) entry which is preliminary data.</text>
</comment>
<evidence type="ECO:0000256" key="1">
    <source>
        <dbReference type="SAM" id="Phobius"/>
    </source>
</evidence>
<evidence type="ECO:0000313" key="3">
    <source>
        <dbReference type="Proteomes" id="UP000295818"/>
    </source>
</evidence>
<keyword evidence="1" id="KW-0472">Membrane</keyword>
<dbReference type="RefSeq" id="WP_132197740.1">
    <property type="nucleotide sequence ID" value="NZ_SLWM01000055.1"/>
</dbReference>
<keyword evidence="1" id="KW-1133">Transmembrane helix</keyword>
<keyword evidence="1" id="KW-0812">Transmembrane</keyword>
<gene>
    <name evidence="2" type="ORF">EV644_1557</name>
</gene>
<protein>
    <submittedName>
        <fullName evidence="2">Uncharacterized protein</fullName>
    </submittedName>
</protein>
<accession>A0ABY2B5N6</accession>
<feature type="transmembrane region" description="Helical" evidence="1">
    <location>
        <begin position="30"/>
        <end position="49"/>
    </location>
</feature>
<dbReference type="Proteomes" id="UP000295818">
    <property type="component" value="Unassembled WGS sequence"/>
</dbReference>
<name>A0ABY2B5N6_9ACTN</name>
<evidence type="ECO:0000313" key="2">
    <source>
        <dbReference type="EMBL" id="TCO07570.1"/>
    </source>
</evidence>
<keyword evidence="3" id="KW-1185">Reference proteome</keyword>
<sequence>MLIAVVDYFVLPKLAGTRQSLHLLGEVRPWWVALGILLKAASLVCYSLFPRSVLRNSPLRFG</sequence>
<organism evidence="2 3">
    <name type="scientific">Kribbella orskensis</name>
    <dbReference type="NCBI Taxonomy" id="2512216"/>
    <lineage>
        <taxon>Bacteria</taxon>
        <taxon>Bacillati</taxon>
        <taxon>Actinomycetota</taxon>
        <taxon>Actinomycetes</taxon>
        <taxon>Propionibacteriales</taxon>
        <taxon>Kribbellaceae</taxon>
        <taxon>Kribbella</taxon>
    </lineage>
</organism>
<dbReference type="EMBL" id="SLWM01000055">
    <property type="protein sequence ID" value="TCO07570.1"/>
    <property type="molecule type" value="Genomic_DNA"/>
</dbReference>
<reference evidence="2 3" key="1">
    <citation type="journal article" date="2015" name="Stand. Genomic Sci.">
        <title>Genomic Encyclopedia of Bacterial and Archaeal Type Strains, Phase III: the genomes of soil and plant-associated and newly described type strains.</title>
        <authorList>
            <person name="Whitman W.B."/>
            <person name="Woyke T."/>
            <person name="Klenk H.P."/>
            <person name="Zhou Y."/>
            <person name="Lilburn T.G."/>
            <person name="Beck B.J."/>
            <person name="De Vos P."/>
            <person name="Vandamme P."/>
            <person name="Eisen J.A."/>
            <person name="Garrity G."/>
            <person name="Hugenholtz P."/>
            <person name="Kyrpides N.C."/>
        </authorList>
    </citation>
    <scope>NUCLEOTIDE SEQUENCE [LARGE SCALE GENOMIC DNA]</scope>
    <source>
        <strain evidence="2 3">VKM Ac-2538</strain>
    </source>
</reference>